<dbReference type="InterPro" id="IPR037107">
    <property type="entry name" value="Put_OMP_sf"/>
</dbReference>
<keyword evidence="2" id="KW-1185">Reference proteome</keyword>
<dbReference type="InterPro" id="IPR018707">
    <property type="entry name" value="LpxR"/>
</dbReference>
<gene>
    <name evidence="1" type="ORF">ACFPH8_14175</name>
</gene>
<accession>A0ABW0CB77</accession>
<sequence length="326" mass="37153">MSRRYGYEVKIGGVRRFFYGNRFYVFSKIEHFKSFRDIDSERYFRFNYDNDYFAATDENYTQGYNLELVMPSLKKNPINNLFFKTKESNLKYGLAIEHIGFTPNDYASPEIQYGDRPFAAAIMLKTFILATNTEEKFRLTQSYSFGIIGPGAFGKEMQVGIHKATGNKIPQGWKHQIKNDVVINYSVDYEQQLAIIKNMFSLQAQTGVEIGTLFTNASFGFNATLGIINTPFLTSEKRNGFQVCAYAETVGNVIGYDATLQGGLFNRKSVYTISSNDIERFTATFNYGFVVQTKTLYFEYARSAITREFESGSSAKYGGIKIGFTF</sequence>
<evidence type="ECO:0000313" key="2">
    <source>
        <dbReference type="Proteomes" id="UP001596162"/>
    </source>
</evidence>
<organism evidence="1 2">
    <name type="scientific">Bizionia hallyeonensis</name>
    <dbReference type="NCBI Taxonomy" id="1123757"/>
    <lineage>
        <taxon>Bacteria</taxon>
        <taxon>Pseudomonadati</taxon>
        <taxon>Bacteroidota</taxon>
        <taxon>Flavobacteriia</taxon>
        <taxon>Flavobacteriales</taxon>
        <taxon>Flavobacteriaceae</taxon>
        <taxon>Bizionia</taxon>
    </lineage>
</organism>
<name>A0ABW0CB77_9FLAO</name>
<reference evidence="2" key="1">
    <citation type="journal article" date="2019" name="Int. J. Syst. Evol. Microbiol.">
        <title>The Global Catalogue of Microorganisms (GCM) 10K type strain sequencing project: providing services to taxonomists for standard genome sequencing and annotation.</title>
        <authorList>
            <consortium name="The Broad Institute Genomics Platform"/>
            <consortium name="The Broad Institute Genome Sequencing Center for Infectious Disease"/>
            <person name="Wu L."/>
            <person name="Ma J."/>
        </authorList>
    </citation>
    <scope>NUCLEOTIDE SEQUENCE [LARGE SCALE GENOMIC DNA]</scope>
    <source>
        <strain evidence="2">JCM 17978</strain>
    </source>
</reference>
<dbReference type="Gene3D" id="2.40.128.140">
    <property type="entry name" value="Outer membrane protein"/>
    <property type="match status" value="1"/>
</dbReference>
<evidence type="ECO:0000313" key="1">
    <source>
        <dbReference type="EMBL" id="MFC5196484.1"/>
    </source>
</evidence>
<proteinExistence type="predicted"/>
<dbReference type="EMBL" id="JBHSLA010000007">
    <property type="protein sequence ID" value="MFC5196484.1"/>
    <property type="molecule type" value="Genomic_DNA"/>
</dbReference>
<dbReference type="Pfam" id="PF09982">
    <property type="entry name" value="LpxR"/>
    <property type="match status" value="1"/>
</dbReference>
<dbReference type="Proteomes" id="UP001596162">
    <property type="component" value="Unassembled WGS sequence"/>
</dbReference>
<protein>
    <submittedName>
        <fullName evidence="1">Lipid A deacylase LpxR family protein</fullName>
    </submittedName>
</protein>
<comment type="caution">
    <text evidence="1">The sequence shown here is derived from an EMBL/GenBank/DDBJ whole genome shotgun (WGS) entry which is preliminary data.</text>
</comment>